<dbReference type="GO" id="GO:0004748">
    <property type="term" value="F:ribonucleoside-diphosphate reductase activity, thioredoxin disulfide as acceptor"/>
    <property type="evidence" value="ECO:0007669"/>
    <property type="project" value="TreeGrafter"/>
</dbReference>
<evidence type="ECO:0000256" key="3">
    <source>
        <dbReference type="PROSITE-ProRule" id="PRU00492"/>
    </source>
</evidence>
<dbReference type="Pfam" id="PF13597">
    <property type="entry name" value="NRDD"/>
    <property type="match status" value="1"/>
</dbReference>
<dbReference type="GO" id="GO:0008998">
    <property type="term" value="F:ribonucleoside-triphosphate reductase (thioredoxin) activity"/>
    <property type="evidence" value="ECO:0007669"/>
    <property type="project" value="UniProtKB-EC"/>
</dbReference>
<dbReference type="InterPro" id="IPR012833">
    <property type="entry name" value="NrdD"/>
</dbReference>
<dbReference type="InterPro" id="IPR005144">
    <property type="entry name" value="ATP-cone_dom"/>
</dbReference>
<proteinExistence type="predicted"/>
<feature type="domain" description="ATP-cone" evidence="4">
    <location>
        <begin position="21"/>
        <end position="113"/>
    </location>
</feature>
<name>A0A7C6AF48_UNCW3</name>
<evidence type="ECO:0000259" key="4">
    <source>
        <dbReference type="PROSITE" id="PS51161"/>
    </source>
</evidence>
<dbReference type="GO" id="GO:0006260">
    <property type="term" value="P:DNA replication"/>
    <property type="evidence" value="ECO:0007669"/>
    <property type="project" value="InterPro"/>
</dbReference>
<dbReference type="PROSITE" id="PS51161">
    <property type="entry name" value="ATP_CONE"/>
    <property type="match status" value="2"/>
</dbReference>
<dbReference type="Pfam" id="PF03477">
    <property type="entry name" value="ATP-cone"/>
    <property type="match status" value="2"/>
</dbReference>
<dbReference type="GO" id="GO:0005524">
    <property type="term" value="F:ATP binding"/>
    <property type="evidence" value="ECO:0007669"/>
    <property type="project" value="UniProtKB-UniRule"/>
</dbReference>
<dbReference type="GO" id="GO:0009265">
    <property type="term" value="P:2'-deoxyribonucleotide biosynthetic process"/>
    <property type="evidence" value="ECO:0007669"/>
    <property type="project" value="TreeGrafter"/>
</dbReference>
<keyword evidence="5" id="KW-0560">Oxidoreductase</keyword>
<gene>
    <name evidence="5" type="primary">nrdD</name>
    <name evidence="5" type="ORF">ENV70_03230</name>
</gene>
<dbReference type="GO" id="GO:0031250">
    <property type="term" value="C:anaerobic ribonucleoside-triphosphate reductase complex"/>
    <property type="evidence" value="ECO:0007669"/>
    <property type="project" value="TreeGrafter"/>
</dbReference>
<comment type="caution">
    <text evidence="5">The sequence shown here is derived from an EMBL/GenBank/DDBJ whole genome shotgun (WGS) entry which is preliminary data.</text>
</comment>
<accession>A0A7C6AF48</accession>
<reference evidence="5" key="1">
    <citation type="journal article" date="2020" name="mSystems">
        <title>Genome- and Community-Level Interaction Insights into Carbon Utilization and Element Cycling Functions of Hydrothermarchaeota in Hydrothermal Sediment.</title>
        <authorList>
            <person name="Zhou Z."/>
            <person name="Liu Y."/>
            <person name="Xu W."/>
            <person name="Pan J."/>
            <person name="Luo Z.H."/>
            <person name="Li M."/>
        </authorList>
    </citation>
    <scope>NUCLEOTIDE SEQUENCE [LARGE SCALE GENOMIC DNA]</scope>
    <source>
        <strain evidence="5">SpSt-783</strain>
    </source>
</reference>
<organism evidence="5">
    <name type="scientific">candidate division WOR-3 bacterium</name>
    <dbReference type="NCBI Taxonomy" id="2052148"/>
    <lineage>
        <taxon>Bacteria</taxon>
        <taxon>Bacteria division WOR-3</taxon>
    </lineage>
</organism>
<protein>
    <submittedName>
        <fullName evidence="5">Anaerobic ribonucleoside-triphosphate reductase</fullName>
        <ecNumber evidence="5">1.17.4.2</ecNumber>
    </submittedName>
</protein>
<evidence type="ECO:0000256" key="1">
    <source>
        <dbReference type="ARBA" id="ARBA00022741"/>
    </source>
</evidence>
<dbReference type="NCBIfam" id="TIGR02487">
    <property type="entry name" value="NrdD"/>
    <property type="match status" value="1"/>
</dbReference>
<dbReference type="EMBL" id="DTHJ01000066">
    <property type="protein sequence ID" value="HHS62617.1"/>
    <property type="molecule type" value="Genomic_DNA"/>
</dbReference>
<dbReference type="AlphaFoldDB" id="A0A7C6AF48"/>
<dbReference type="Gene3D" id="3.20.70.20">
    <property type="match status" value="1"/>
</dbReference>
<dbReference type="EC" id="1.17.4.2" evidence="5"/>
<dbReference type="PANTHER" id="PTHR21075:SF0">
    <property type="entry name" value="ANAEROBIC RIBONUCLEOSIDE-TRIPHOSPHATE REDUCTASE"/>
    <property type="match status" value="1"/>
</dbReference>
<sequence>MEEKTLRLSLGEEIPKEKIFQYVIKRNGKVVPFDKSKIANAIFKAARAVGGENRKMAEALADEVVLFLYTIKGDKPPTVEEIQDAVEKILIENGNARTAKAFILYRKQREILRKKKLLEKKPEERETTDYALFVRTSDDDFISWDRSKIVEALLNETNIDKDTAEKIARETEETILNSNVELLSSALIREIVNMKLIEHGLEHARLRHMRLGVPLYDAEKIILYANRENANIPHNPEATNMTLAETIKKQYMLSQVFSREVADAHIRGDIHLHDLGFGDRPYCSGQSLEYVKKFGLNLPNALSIARPAKHPDTLLAHMVKFSAALQGHFAGAIGWDAVNIFFAPFLTGLSDKEIHQIAQMMVFEYSQQSVARGGQAIFSDLNIYWEIPKHFRDVDAIGPGGQYTGKKYIDYLPEAQKFAWALFDIYLDGDGTGRPFFFPKPLVHITEDFFRTPGWQDFLSHIAEVSSKRGNTYYVFDRGETAKISECCRLSFKLEQSDIDDARTPWKMRYTALQNVTLNLPRAAYFARGNDELLFKKIDQLLEYAVKAHIQKKLFIEKLINLKDEGPLALLTMEQDGEPYLRLHRATYLIGLLGLNELVQYHTGKEMHEESASLKFGLKVISYMYHRVKELSREYNMRFVMEQTPAESAAHRMARLDIEHFPNEALSVVKGDVKTNSVYYTNSTYLNIGMTIDPIERVKTEGKFHDMIEAGALTHVWLGESQPPKESIANFVVKTFNNTRNAQIAFSPEFTTCNSCFRTSRGLSESCPLCGSKKIDHITRVTGYFSKVSGWNKGKKAELKDRYRSKF</sequence>
<keyword evidence="1 3" id="KW-0547">Nucleotide-binding</keyword>
<dbReference type="PANTHER" id="PTHR21075">
    <property type="entry name" value="ANAEROBIC RIBONUCLEOSIDE-TRIPHOSPHATE REDUCTASE"/>
    <property type="match status" value="1"/>
</dbReference>
<dbReference type="SUPFAM" id="SSF51998">
    <property type="entry name" value="PFL-like glycyl radical enzymes"/>
    <property type="match status" value="1"/>
</dbReference>
<feature type="domain" description="ATP-cone" evidence="4">
    <location>
        <begin position="132"/>
        <end position="224"/>
    </location>
</feature>
<evidence type="ECO:0000313" key="5">
    <source>
        <dbReference type="EMBL" id="HHS62617.1"/>
    </source>
</evidence>
<keyword evidence="2 3" id="KW-0067">ATP-binding</keyword>
<evidence type="ECO:0000256" key="2">
    <source>
        <dbReference type="ARBA" id="ARBA00022840"/>
    </source>
</evidence>